<dbReference type="AlphaFoldDB" id="A0A4Y9VS36"/>
<sequence>MLLLNFALFQVSWFACVVGAANSQPWLGVIVTIMVLAWHLYQTNQANRELKVLLSTMLIGALLDQSLLSSRLIDYQHPGWHTSIVPVWILALWLAFATTLNMSLAWMHKRYWISFIFGMLGGPLAYMAAEKLGAVTITSQLAYVALATGWAMITPLLLLIAHHINSVERA</sequence>
<dbReference type="InterPro" id="IPR021306">
    <property type="entry name" value="DUF2878"/>
</dbReference>
<evidence type="ECO:0000313" key="3">
    <source>
        <dbReference type="Proteomes" id="UP000297706"/>
    </source>
</evidence>
<gene>
    <name evidence="2" type="ORF">C3Y98_07050</name>
</gene>
<name>A0A4Y9VS36_9PROT</name>
<dbReference type="RefSeq" id="WP_135277574.1">
    <property type="nucleotide sequence ID" value="NZ_PQVH01000008.1"/>
</dbReference>
<keyword evidence="1" id="KW-1133">Transmembrane helix</keyword>
<dbReference type="Proteomes" id="UP000297706">
    <property type="component" value="Unassembled WGS sequence"/>
</dbReference>
<dbReference type="Pfam" id="PF11086">
    <property type="entry name" value="DUF2878"/>
    <property type="match status" value="1"/>
</dbReference>
<evidence type="ECO:0000313" key="2">
    <source>
        <dbReference type="EMBL" id="TFW71835.1"/>
    </source>
</evidence>
<evidence type="ECO:0000256" key="1">
    <source>
        <dbReference type="SAM" id="Phobius"/>
    </source>
</evidence>
<dbReference type="EMBL" id="PQVH01000008">
    <property type="protein sequence ID" value="TFW71835.1"/>
    <property type="molecule type" value="Genomic_DNA"/>
</dbReference>
<feature type="transmembrane region" description="Helical" evidence="1">
    <location>
        <begin position="53"/>
        <end position="73"/>
    </location>
</feature>
<feature type="transmembrane region" description="Helical" evidence="1">
    <location>
        <begin position="85"/>
        <end position="104"/>
    </location>
</feature>
<comment type="caution">
    <text evidence="2">The sequence shown here is derived from an EMBL/GenBank/DDBJ whole genome shotgun (WGS) entry which is preliminary data.</text>
</comment>
<accession>A0A4Y9VS36</accession>
<protein>
    <submittedName>
        <fullName evidence="2">DUF2878 domain-containing protein</fullName>
    </submittedName>
</protein>
<feature type="transmembrane region" description="Helical" evidence="1">
    <location>
        <begin position="24"/>
        <end position="41"/>
    </location>
</feature>
<feature type="transmembrane region" description="Helical" evidence="1">
    <location>
        <begin position="111"/>
        <end position="129"/>
    </location>
</feature>
<keyword evidence="1" id="KW-0472">Membrane</keyword>
<feature type="transmembrane region" description="Helical" evidence="1">
    <location>
        <begin position="141"/>
        <end position="161"/>
    </location>
</feature>
<proteinExistence type="predicted"/>
<organism evidence="2 3">
    <name type="scientific">Methylotenera oryzisoli</name>
    <dbReference type="NCBI Taxonomy" id="2080758"/>
    <lineage>
        <taxon>Bacteria</taxon>
        <taxon>Pseudomonadati</taxon>
        <taxon>Pseudomonadota</taxon>
        <taxon>Betaproteobacteria</taxon>
        <taxon>Nitrosomonadales</taxon>
        <taxon>Methylophilaceae</taxon>
        <taxon>Methylotenera</taxon>
    </lineage>
</organism>
<keyword evidence="3" id="KW-1185">Reference proteome</keyword>
<dbReference type="OrthoDB" id="288800at2"/>
<keyword evidence="1" id="KW-0812">Transmembrane</keyword>
<reference evidence="2 3" key="1">
    <citation type="submission" date="2018-02" db="EMBL/GenBank/DDBJ databases">
        <title>A novel lanthanide dependent methylotroph, Methylotenera sp. La3113.</title>
        <authorList>
            <person name="Lv H."/>
            <person name="Tani A."/>
        </authorList>
    </citation>
    <scope>NUCLEOTIDE SEQUENCE [LARGE SCALE GENOMIC DNA]</scope>
    <source>
        <strain evidence="2 3">La3113</strain>
    </source>
</reference>